<dbReference type="GO" id="GO:0046294">
    <property type="term" value="P:formaldehyde catabolic process"/>
    <property type="evidence" value="ECO:0007669"/>
    <property type="project" value="TreeGrafter"/>
</dbReference>
<organism evidence="9 10">
    <name type="scientific">Agromyces archimandritae</name>
    <dbReference type="NCBI Taxonomy" id="2781962"/>
    <lineage>
        <taxon>Bacteria</taxon>
        <taxon>Bacillati</taxon>
        <taxon>Actinomycetota</taxon>
        <taxon>Actinomycetes</taxon>
        <taxon>Micrococcales</taxon>
        <taxon>Microbacteriaceae</taxon>
        <taxon>Agromyces</taxon>
    </lineage>
</organism>
<dbReference type="InterPro" id="IPR013154">
    <property type="entry name" value="ADH-like_N"/>
</dbReference>
<gene>
    <name evidence="9" type="ORF">G127AT_13740</name>
</gene>
<accession>A0A975FM96</accession>
<dbReference type="Pfam" id="PF00107">
    <property type="entry name" value="ADH_zinc_N"/>
    <property type="match status" value="1"/>
</dbReference>
<keyword evidence="4" id="KW-0560">Oxidoreductase</keyword>
<evidence type="ECO:0000256" key="6">
    <source>
        <dbReference type="RuleBase" id="RU361277"/>
    </source>
</evidence>
<dbReference type="AlphaFoldDB" id="A0A975FM96"/>
<dbReference type="SUPFAM" id="SSF51735">
    <property type="entry name" value="NAD(P)-binding Rossmann-fold domains"/>
    <property type="match status" value="1"/>
</dbReference>
<evidence type="ECO:0000256" key="2">
    <source>
        <dbReference type="ARBA" id="ARBA00022723"/>
    </source>
</evidence>
<keyword evidence="10" id="KW-1185">Reference proteome</keyword>
<dbReference type="GO" id="GO:0008270">
    <property type="term" value="F:zinc ion binding"/>
    <property type="evidence" value="ECO:0007669"/>
    <property type="project" value="InterPro"/>
</dbReference>
<feature type="compositionally biased region" description="Basic and acidic residues" evidence="7">
    <location>
        <begin position="286"/>
        <end position="332"/>
    </location>
</feature>
<dbReference type="InterPro" id="IPR013149">
    <property type="entry name" value="ADH-like_C"/>
</dbReference>
<proteinExistence type="inferred from homology"/>
<evidence type="ECO:0000313" key="10">
    <source>
        <dbReference type="Proteomes" id="UP000671914"/>
    </source>
</evidence>
<dbReference type="GO" id="GO:0005829">
    <property type="term" value="C:cytosol"/>
    <property type="evidence" value="ECO:0007669"/>
    <property type="project" value="TreeGrafter"/>
</dbReference>
<evidence type="ECO:0000256" key="4">
    <source>
        <dbReference type="ARBA" id="ARBA00023002"/>
    </source>
</evidence>
<evidence type="ECO:0000259" key="8">
    <source>
        <dbReference type="SMART" id="SM00829"/>
    </source>
</evidence>
<dbReference type="EMBL" id="CP071696">
    <property type="protein sequence ID" value="QTX04322.1"/>
    <property type="molecule type" value="Genomic_DNA"/>
</dbReference>
<keyword evidence="5" id="KW-0520">NAD</keyword>
<dbReference type="Pfam" id="PF08240">
    <property type="entry name" value="ADH_N"/>
    <property type="match status" value="1"/>
</dbReference>
<evidence type="ECO:0000256" key="7">
    <source>
        <dbReference type="SAM" id="MobiDB-lite"/>
    </source>
</evidence>
<dbReference type="Gene3D" id="3.90.180.10">
    <property type="entry name" value="Medium-chain alcohol dehydrogenases, catalytic domain"/>
    <property type="match status" value="1"/>
</dbReference>
<dbReference type="Gene3D" id="3.40.50.720">
    <property type="entry name" value="NAD(P)-binding Rossmann-like Domain"/>
    <property type="match status" value="1"/>
</dbReference>
<dbReference type="SUPFAM" id="SSF50129">
    <property type="entry name" value="GroES-like"/>
    <property type="match status" value="1"/>
</dbReference>
<comment type="similarity">
    <text evidence="1 6">Belongs to the zinc-containing alcohol dehydrogenase family.</text>
</comment>
<feature type="compositionally biased region" description="Basic residues" evidence="7">
    <location>
        <begin position="276"/>
        <end position="285"/>
    </location>
</feature>
<dbReference type="InterPro" id="IPR011032">
    <property type="entry name" value="GroES-like_sf"/>
</dbReference>
<evidence type="ECO:0000313" key="9">
    <source>
        <dbReference type="EMBL" id="QTX04322.1"/>
    </source>
</evidence>
<comment type="cofactor">
    <cofactor evidence="6">
        <name>Zn(2+)</name>
        <dbReference type="ChEBI" id="CHEBI:29105"/>
    </cofactor>
</comment>
<dbReference type="PANTHER" id="PTHR43880">
    <property type="entry name" value="ALCOHOL DEHYDROGENASE"/>
    <property type="match status" value="1"/>
</dbReference>
<feature type="compositionally biased region" description="Basic residues" evidence="7">
    <location>
        <begin position="336"/>
        <end position="349"/>
    </location>
</feature>
<dbReference type="RefSeq" id="WP_210897797.1">
    <property type="nucleotide sequence ID" value="NZ_CP071696.1"/>
</dbReference>
<dbReference type="PROSITE" id="PS00059">
    <property type="entry name" value="ADH_ZINC"/>
    <property type="match status" value="1"/>
</dbReference>
<keyword evidence="3 6" id="KW-0862">Zinc</keyword>
<protein>
    <submittedName>
        <fullName evidence="9">Alcohol dehydrogenase catalytic domain-containing protein</fullName>
    </submittedName>
</protein>
<evidence type="ECO:0000256" key="1">
    <source>
        <dbReference type="ARBA" id="ARBA00008072"/>
    </source>
</evidence>
<dbReference type="KEGG" id="aarc:G127AT_13740"/>
<dbReference type="SMART" id="SM00829">
    <property type="entry name" value="PKS_ER"/>
    <property type="match status" value="1"/>
</dbReference>
<sequence length="349" mass="37326">MKTRAAVLWEAPGKWRVQEVELDEPKTGEVLVEMVATGLCHSDDHISHGDIPPEHLPVVAGHEGSGIVRKVGPGVTTLEVGDHVITSFIPGCGKCRWCAMGMQNLCDLGAKIMVGDQLDGTFRMHADGHDIATSALLGTFAEWQVYDELSLVKIDKDIPLEIACLVACGVQTGFGSAAYAGNVQPGDVVLVFGVGGVGMNAVQGARESGASHIIAIDPVANKQAWALDFGATESYGSLDEARDRLAALTNGQGADVVVLTASIVDNALVGGPLRRPQGRHARRHGRELGERGRADPRLQRELPRDDADPHPGCPVRHEVAPRGHAEPAEHVPRRQPQARRAHHAHLHPR</sequence>
<dbReference type="GO" id="GO:0051903">
    <property type="term" value="F:S-(hydroxymethyl)glutathione dehydrogenase [NAD(P)+] activity"/>
    <property type="evidence" value="ECO:0007669"/>
    <property type="project" value="TreeGrafter"/>
</dbReference>
<keyword evidence="2 6" id="KW-0479">Metal-binding</keyword>
<dbReference type="Proteomes" id="UP000671914">
    <property type="component" value="Chromosome"/>
</dbReference>
<reference evidence="9" key="1">
    <citation type="submission" date="2021-03" db="EMBL/GenBank/DDBJ databases">
        <title>Agromyces archimandritus sp. nov., isolated from the cockroach Archimandrita tessellata.</title>
        <authorList>
            <person name="Guzman J."/>
            <person name="Ortuzar M."/>
            <person name="Poehlein A."/>
            <person name="Daniel R."/>
            <person name="Trujillo M."/>
            <person name="Vilcinskas A."/>
        </authorList>
    </citation>
    <scope>NUCLEOTIDE SEQUENCE</scope>
    <source>
        <strain evidence="9">G127AT</strain>
    </source>
</reference>
<evidence type="ECO:0000256" key="3">
    <source>
        <dbReference type="ARBA" id="ARBA00022833"/>
    </source>
</evidence>
<feature type="region of interest" description="Disordered" evidence="7">
    <location>
        <begin position="269"/>
        <end position="349"/>
    </location>
</feature>
<evidence type="ECO:0000256" key="5">
    <source>
        <dbReference type="ARBA" id="ARBA00023027"/>
    </source>
</evidence>
<name>A0A975FM96_9MICO</name>
<dbReference type="InterPro" id="IPR020843">
    <property type="entry name" value="ER"/>
</dbReference>
<dbReference type="InterPro" id="IPR036291">
    <property type="entry name" value="NAD(P)-bd_dom_sf"/>
</dbReference>
<dbReference type="PANTHER" id="PTHR43880:SF12">
    <property type="entry name" value="ALCOHOL DEHYDROGENASE CLASS-3"/>
    <property type="match status" value="1"/>
</dbReference>
<feature type="domain" description="Enoyl reductase (ER)" evidence="8">
    <location>
        <begin position="13"/>
        <end position="346"/>
    </location>
</feature>
<dbReference type="InterPro" id="IPR002328">
    <property type="entry name" value="ADH_Zn_CS"/>
</dbReference>